<keyword evidence="2" id="KW-0408">Iron</keyword>
<dbReference type="InterPro" id="IPR006638">
    <property type="entry name" value="Elp3/MiaA/NifB-like_rSAM"/>
</dbReference>
<protein>
    <recommendedName>
        <fullName evidence="4">Radical SAM core domain-containing protein</fullName>
    </recommendedName>
</protein>
<dbReference type="AlphaFoldDB" id="A0A644YX22"/>
<dbReference type="SFLD" id="SFLDG01084">
    <property type="entry name" value="Uncharacterised_Radical_SAM_Su"/>
    <property type="match status" value="1"/>
</dbReference>
<keyword evidence="3" id="KW-0411">Iron-sulfur</keyword>
<dbReference type="SUPFAM" id="SSF102114">
    <property type="entry name" value="Radical SAM enzymes"/>
    <property type="match status" value="1"/>
</dbReference>
<evidence type="ECO:0000256" key="1">
    <source>
        <dbReference type="ARBA" id="ARBA00022723"/>
    </source>
</evidence>
<name>A0A644YX22_9ZZZZ</name>
<dbReference type="GO" id="GO:0051536">
    <property type="term" value="F:iron-sulfur cluster binding"/>
    <property type="evidence" value="ECO:0007669"/>
    <property type="project" value="UniProtKB-KW"/>
</dbReference>
<dbReference type="PANTHER" id="PTHR43432:SF5">
    <property type="entry name" value="ELP3_MIAA_NIFB-LIKE RADICAL SAM CORE DOMAIN-CONTAINING PROTEIN"/>
    <property type="match status" value="1"/>
</dbReference>
<sequence length="289" mass="33170">MLRPIIAKSMLHYHDTEFSTNWDANIYRGCGHRCAYCFAQYSHKYLEADFFDDIFVKTNAAEVLTREFSKRSSRRAPVCIAGISDAYQPFERDCSIMPGVLKAFIQAKNPLAFATKSTLPLRDLDLFAQLAKVTRVDIAVSISVINEDDRRLIEPFAAPAKERLEMLRVFKSIGCTTGVLFMPILPFIGDTDENLESVFSLSSEVNIDHMNVYPLHLRGKTKASFLNFIAQNYPTLLTKYSELYKGGYVNQEYANDLKKRVYQFKRKYGLMSSYHQIKREDDAIQLSLF</sequence>
<evidence type="ECO:0000256" key="2">
    <source>
        <dbReference type="ARBA" id="ARBA00023004"/>
    </source>
</evidence>
<proteinExistence type="predicted"/>
<dbReference type="Gene3D" id="3.80.30.30">
    <property type="match status" value="1"/>
</dbReference>
<accession>A0A644YX22</accession>
<feature type="domain" description="Radical SAM core" evidence="4">
    <location>
        <begin position="16"/>
        <end position="260"/>
    </location>
</feature>
<dbReference type="EMBL" id="VSSQ01006349">
    <property type="protein sequence ID" value="MPM32401.1"/>
    <property type="molecule type" value="Genomic_DNA"/>
</dbReference>
<evidence type="ECO:0000256" key="3">
    <source>
        <dbReference type="ARBA" id="ARBA00023014"/>
    </source>
</evidence>
<dbReference type="PROSITE" id="PS51918">
    <property type="entry name" value="RADICAL_SAM"/>
    <property type="match status" value="1"/>
</dbReference>
<dbReference type="GO" id="GO:0003824">
    <property type="term" value="F:catalytic activity"/>
    <property type="evidence" value="ECO:0007669"/>
    <property type="project" value="InterPro"/>
</dbReference>
<dbReference type="InterPro" id="IPR007197">
    <property type="entry name" value="rSAM"/>
</dbReference>
<dbReference type="SMART" id="SM00729">
    <property type="entry name" value="Elp3"/>
    <property type="match status" value="1"/>
</dbReference>
<keyword evidence="1" id="KW-0479">Metal-binding</keyword>
<evidence type="ECO:0000259" key="4">
    <source>
        <dbReference type="PROSITE" id="PS51918"/>
    </source>
</evidence>
<gene>
    <name evidence="5" type="ORF">SDC9_78963</name>
</gene>
<dbReference type="InterPro" id="IPR040086">
    <property type="entry name" value="MJ0683-like"/>
</dbReference>
<comment type="caution">
    <text evidence="5">The sequence shown here is derived from an EMBL/GenBank/DDBJ whole genome shotgun (WGS) entry which is preliminary data.</text>
</comment>
<evidence type="ECO:0000313" key="5">
    <source>
        <dbReference type="EMBL" id="MPM32401.1"/>
    </source>
</evidence>
<dbReference type="CDD" id="cd01335">
    <property type="entry name" value="Radical_SAM"/>
    <property type="match status" value="1"/>
</dbReference>
<dbReference type="SFLD" id="SFLDS00029">
    <property type="entry name" value="Radical_SAM"/>
    <property type="match status" value="1"/>
</dbReference>
<dbReference type="GO" id="GO:0046872">
    <property type="term" value="F:metal ion binding"/>
    <property type="evidence" value="ECO:0007669"/>
    <property type="project" value="UniProtKB-KW"/>
</dbReference>
<reference evidence="5" key="1">
    <citation type="submission" date="2019-08" db="EMBL/GenBank/DDBJ databases">
        <authorList>
            <person name="Kucharzyk K."/>
            <person name="Murdoch R.W."/>
            <person name="Higgins S."/>
            <person name="Loffler F."/>
        </authorList>
    </citation>
    <scope>NUCLEOTIDE SEQUENCE</scope>
</reference>
<dbReference type="PANTHER" id="PTHR43432">
    <property type="entry name" value="SLR0285 PROTEIN"/>
    <property type="match status" value="1"/>
</dbReference>
<organism evidence="5">
    <name type="scientific">bioreactor metagenome</name>
    <dbReference type="NCBI Taxonomy" id="1076179"/>
    <lineage>
        <taxon>unclassified sequences</taxon>
        <taxon>metagenomes</taxon>
        <taxon>ecological metagenomes</taxon>
    </lineage>
</organism>
<dbReference type="InterPro" id="IPR058240">
    <property type="entry name" value="rSAM_sf"/>
</dbReference>
<dbReference type="Pfam" id="PF04055">
    <property type="entry name" value="Radical_SAM"/>
    <property type="match status" value="1"/>
</dbReference>